<dbReference type="NCBIfam" id="TIGR01552">
    <property type="entry name" value="phd_fam"/>
    <property type="match status" value="1"/>
</dbReference>
<comment type="similarity">
    <text evidence="1 2">Belongs to the phD/YefM antitoxin family.</text>
</comment>
<sequence length="111" mass="12726">MTTTVEPKKRVRDPTLTAATTKEAEQTIFPASEARANFMEVISRVRYGRERLVITNKGKPAAALVTMEDLAILQLLDDVDIQEILNERLKTLETTESIDFDDYDRRRSARR</sequence>
<proteinExistence type="inferred from homology"/>
<dbReference type="InterPro" id="IPR036165">
    <property type="entry name" value="YefM-like_sf"/>
</dbReference>
<evidence type="ECO:0000256" key="2">
    <source>
        <dbReference type="RuleBase" id="RU362080"/>
    </source>
</evidence>
<evidence type="ECO:0000256" key="1">
    <source>
        <dbReference type="ARBA" id="ARBA00009981"/>
    </source>
</evidence>
<dbReference type="InterPro" id="IPR006442">
    <property type="entry name" value="Antitoxin_Phd/YefM"/>
</dbReference>
<evidence type="ECO:0000313" key="3">
    <source>
        <dbReference type="EMBL" id="GAA0523797.1"/>
    </source>
</evidence>
<accession>A0ABP3MNH0</accession>
<keyword evidence="4" id="KW-1185">Reference proteome</keyword>
<dbReference type="PANTHER" id="PTHR33713">
    <property type="entry name" value="ANTITOXIN YAFN-RELATED"/>
    <property type="match status" value="1"/>
</dbReference>
<dbReference type="RefSeq" id="WP_343761474.1">
    <property type="nucleotide sequence ID" value="NZ_BAAADB010000034.1"/>
</dbReference>
<protein>
    <recommendedName>
        <fullName evidence="2">Antitoxin</fullName>
    </recommendedName>
</protein>
<gene>
    <name evidence="3" type="ORF">GCM10008937_34130</name>
</gene>
<dbReference type="Pfam" id="PF02604">
    <property type="entry name" value="PhdYeFM_antitox"/>
    <property type="match status" value="1"/>
</dbReference>
<comment type="function">
    <text evidence="2">Antitoxin component of a type II toxin-antitoxin (TA) system.</text>
</comment>
<dbReference type="Gene3D" id="3.40.1620.10">
    <property type="entry name" value="YefM-like domain"/>
    <property type="match status" value="1"/>
</dbReference>
<comment type="caution">
    <text evidence="3">The sequence shown here is derived from an EMBL/GenBank/DDBJ whole genome shotgun (WGS) entry which is preliminary data.</text>
</comment>
<dbReference type="SUPFAM" id="SSF143120">
    <property type="entry name" value="YefM-like"/>
    <property type="match status" value="1"/>
</dbReference>
<evidence type="ECO:0000313" key="4">
    <source>
        <dbReference type="Proteomes" id="UP001500191"/>
    </source>
</evidence>
<dbReference type="Proteomes" id="UP001500191">
    <property type="component" value="Unassembled WGS sequence"/>
</dbReference>
<reference evidence="4" key="1">
    <citation type="journal article" date="2019" name="Int. J. Syst. Evol. Microbiol.">
        <title>The Global Catalogue of Microorganisms (GCM) 10K type strain sequencing project: providing services to taxonomists for standard genome sequencing and annotation.</title>
        <authorList>
            <consortium name="The Broad Institute Genomics Platform"/>
            <consortium name="The Broad Institute Genome Sequencing Center for Infectious Disease"/>
            <person name="Wu L."/>
            <person name="Ma J."/>
        </authorList>
    </citation>
    <scope>NUCLEOTIDE SEQUENCE [LARGE SCALE GENOMIC DNA]</scope>
    <source>
        <strain evidence="4">JCM 14368</strain>
    </source>
</reference>
<dbReference type="EMBL" id="BAAADB010000034">
    <property type="protein sequence ID" value="GAA0523797.1"/>
    <property type="molecule type" value="Genomic_DNA"/>
</dbReference>
<dbReference type="InterPro" id="IPR051405">
    <property type="entry name" value="phD/YefM_antitoxin"/>
</dbReference>
<dbReference type="PANTHER" id="PTHR33713:SF6">
    <property type="entry name" value="ANTITOXIN YEFM"/>
    <property type="match status" value="1"/>
</dbReference>
<organism evidence="3 4">
    <name type="scientific">Deinococcus depolymerans</name>
    <dbReference type="NCBI Taxonomy" id="392408"/>
    <lineage>
        <taxon>Bacteria</taxon>
        <taxon>Thermotogati</taxon>
        <taxon>Deinococcota</taxon>
        <taxon>Deinococci</taxon>
        <taxon>Deinococcales</taxon>
        <taxon>Deinococcaceae</taxon>
        <taxon>Deinococcus</taxon>
    </lineage>
</organism>
<name>A0ABP3MNH0_9DEIO</name>